<reference evidence="1 2" key="1">
    <citation type="submission" date="2023-11" db="EMBL/GenBank/DDBJ databases">
        <title>Plant-associative lifestyle of Vibrio porteresiae and its evolutionary dynamics.</title>
        <authorList>
            <person name="Rameshkumar N."/>
            <person name="Kirti K."/>
        </authorList>
    </citation>
    <scope>NUCLEOTIDE SEQUENCE [LARGE SCALE GENOMIC DNA]</scope>
    <source>
        <strain evidence="1 2">MSSRF30</strain>
    </source>
</reference>
<name>A0ABZ0Q8W4_9VIBR</name>
<proteinExistence type="predicted"/>
<evidence type="ECO:0000313" key="1">
    <source>
        <dbReference type="EMBL" id="WPC72878.1"/>
    </source>
</evidence>
<gene>
    <name evidence="1" type="ORF">R8Z52_12160</name>
</gene>
<protein>
    <submittedName>
        <fullName evidence="1">Uncharacterized protein</fullName>
    </submittedName>
</protein>
<evidence type="ECO:0000313" key="2">
    <source>
        <dbReference type="Proteomes" id="UP001304071"/>
    </source>
</evidence>
<keyword evidence="2" id="KW-1185">Reference proteome</keyword>
<accession>A0ABZ0Q8W4</accession>
<sequence length="41" mass="4510">MQRLGNTAQKTIEQRQLTWDSNAATIVHLLAAHAGKSSYAQ</sequence>
<dbReference type="Proteomes" id="UP001304071">
    <property type="component" value="Chromosome 1"/>
</dbReference>
<dbReference type="RefSeq" id="WP_261892688.1">
    <property type="nucleotide sequence ID" value="NZ_AP024895.1"/>
</dbReference>
<dbReference type="EMBL" id="CP138203">
    <property type="protein sequence ID" value="WPC72878.1"/>
    <property type="molecule type" value="Genomic_DNA"/>
</dbReference>
<organism evidence="1 2">
    <name type="scientific">Vibrio porteresiae DSM 19223</name>
    <dbReference type="NCBI Taxonomy" id="1123496"/>
    <lineage>
        <taxon>Bacteria</taxon>
        <taxon>Pseudomonadati</taxon>
        <taxon>Pseudomonadota</taxon>
        <taxon>Gammaproteobacteria</taxon>
        <taxon>Vibrionales</taxon>
        <taxon>Vibrionaceae</taxon>
        <taxon>Vibrio</taxon>
    </lineage>
</organism>